<dbReference type="Pfam" id="PF01261">
    <property type="entry name" value="AP_endonuc_2"/>
    <property type="match status" value="1"/>
</dbReference>
<evidence type="ECO:0000256" key="1">
    <source>
        <dbReference type="ARBA" id="ARBA00023277"/>
    </source>
</evidence>
<dbReference type="SUPFAM" id="SSF51658">
    <property type="entry name" value="Xylose isomerase-like"/>
    <property type="match status" value="1"/>
</dbReference>
<dbReference type="InterPro" id="IPR013022">
    <property type="entry name" value="Xyl_isomerase-like_TIM-brl"/>
</dbReference>
<dbReference type="RefSeq" id="WP_141845799.1">
    <property type="nucleotide sequence ID" value="NZ_BAAAPR010000018.1"/>
</dbReference>
<dbReference type="Proteomes" id="UP000317893">
    <property type="component" value="Unassembled WGS sequence"/>
</dbReference>
<evidence type="ECO:0000259" key="2">
    <source>
        <dbReference type="Pfam" id="PF01261"/>
    </source>
</evidence>
<dbReference type="AlphaFoldDB" id="A0A542DVB4"/>
<reference evidence="3 4" key="1">
    <citation type="submission" date="2019-06" db="EMBL/GenBank/DDBJ databases">
        <title>Sequencing the genomes of 1000 actinobacteria strains.</title>
        <authorList>
            <person name="Klenk H.-P."/>
        </authorList>
    </citation>
    <scope>NUCLEOTIDE SEQUENCE [LARGE SCALE GENOMIC DNA]</scope>
    <source>
        <strain evidence="3 4">DSM 18607</strain>
    </source>
</reference>
<evidence type="ECO:0000313" key="3">
    <source>
        <dbReference type="EMBL" id="TQJ07041.1"/>
    </source>
</evidence>
<evidence type="ECO:0000313" key="4">
    <source>
        <dbReference type="Proteomes" id="UP000317893"/>
    </source>
</evidence>
<keyword evidence="1" id="KW-0119">Carbohydrate metabolism</keyword>
<protein>
    <submittedName>
        <fullName evidence="3">D-tagatose 3-epimerase</fullName>
    </submittedName>
</protein>
<dbReference type="PANTHER" id="PTHR12110:SF41">
    <property type="entry name" value="INOSOSE DEHYDRATASE"/>
    <property type="match status" value="1"/>
</dbReference>
<organism evidence="3 4">
    <name type="scientific">Lapillicoccus jejuensis</name>
    <dbReference type="NCBI Taxonomy" id="402171"/>
    <lineage>
        <taxon>Bacteria</taxon>
        <taxon>Bacillati</taxon>
        <taxon>Actinomycetota</taxon>
        <taxon>Actinomycetes</taxon>
        <taxon>Micrococcales</taxon>
        <taxon>Intrasporangiaceae</taxon>
        <taxon>Lapillicoccus</taxon>
    </lineage>
</organism>
<accession>A0A542DVB4</accession>
<comment type="caution">
    <text evidence="3">The sequence shown here is derived from an EMBL/GenBank/DDBJ whole genome shotgun (WGS) entry which is preliminary data.</text>
</comment>
<dbReference type="EMBL" id="VFMN01000001">
    <property type="protein sequence ID" value="TQJ07041.1"/>
    <property type="molecule type" value="Genomic_DNA"/>
</dbReference>
<dbReference type="InterPro" id="IPR050312">
    <property type="entry name" value="IolE/XylAMocC-like"/>
</dbReference>
<name>A0A542DVB4_9MICO</name>
<dbReference type="OrthoDB" id="9801426at2"/>
<dbReference type="PANTHER" id="PTHR12110">
    <property type="entry name" value="HYDROXYPYRUVATE ISOMERASE"/>
    <property type="match status" value="1"/>
</dbReference>
<keyword evidence="4" id="KW-1185">Reference proteome</keyword>
<proteinExistence type="predicted"/>
<sequence length="285" mass="30907">MSNKIGVHALVWVGGWSPEQARTAIESTREAGYDLIELTMPDETFDAAMTAKLLQENGLDSAFSLGLSPETDISSDDPQVVARGREFLAGVLSLVRDTGSSYLGGVIFSKLGRYDAPVTERGRAHSVESIAWLADRAAASGITLGLEFCNRYETNVLNTTEQTLAFIADVDRPNVVAHLDVYHMNIEEVSFSGAVHAAADAGRLGYVHLGESHRGALGTGSVPFEEFFDALHEVGYDGTLTFESFSSRVVHPTLSSNLAIWRDTWDDSMALAVDAREFIRRGYGA</sequence>
<gene>
    <name evidence="3" type="ORF">FB458_0087</name>
</gene>
<dbReference type="Gene3D" id="3.20.20.150">
    <property type="entry name" value="Divalent-metal-dependent TIM barrel enzymes"/>
    <property type="match status" value="1"/>
</dbReference>
<feature type="domain" description="Xylose isomerase-like TIM barrel" evidence="2">
    <location>
        <begin position="27"/>
        <end position="260"/>
    </location>
</feature>
<dbReference type="InterPro" id="IPR036237">
    <property type="entry name" value="Xyl_isomerase-like_sf"/>
</dbReference>